<dbReference type="EMBL" id="CM045766">
    <property type="protein sequence ID" value="KAI8004117.1"/>
    <property type="molecule type" value="Genomic_DNA"/>
</dbReference>
<reference evidence="1 2" key="1">
    <citation type="journal article" date="2022" name="Plant J.">
        <title>Chromosome-level genome of Camellia lanceoleosa provides a valuable resource for understanding genome evolution and self-incompatibility.</title>
        <authorList>
            <person name="Gong W."/>
            <person name="Xiao S."/>
            <person name="Wang L."/>
            <person name="Liao Z."/>
            <person name="Chang Y."/>
            <person name="Mo W."/>
            <person name="Hu G."/>
            <person name="Li W."/>
            <person name="Zhao G."/>
            <person name="Zhu H."/>
            <person name="Hu X."/>
            <person name="Ji K."/>
            <person name="Xiang X."/>
            <person name="Song Q."/>
            <person name="Yuan D."/>
            <person name="Jin S."/>
            <person name="Zhang L."/>
        </authorList>
    </citation>
    <scope>NUCLEOTIDE SEQUENCE [LARGE SCALE GENOMIC DNA]</scope>
    <source>
        <strain evidence="1">SQ_2022a</strain>
    </source>
</reference>
<evidence type="ECO:0000313" key="1">
    <source>
        <dbReference type="EMBL" id="KAI8004117.1"/>
    </source>
</evidence>
<gene>
    <name evidence="1" type="ORF">LOK49_LG08G02602</name>
</gene>
<keyword evidence="2" id="KW-1185">Reference proteome</keyword>
<proteinExistence type="predicted"/>
<accession>A0ACC0GUC8</accession>
<organism evidence="1 2">
    <name type="scientific">Camellia lanceoleosa</name>
    <dbReference type="NCBI Taxonomy" id="1840588"/>
    <lineage>
        <taxon>Eukaryota</taxon>
        <taxon>Viridiplantae</taxon>
        <taxon>Streptophyta</taxon>
        <taxon>Embryophyta</taxon>
        <taxon>Tracheophyta</taxon>
        <taxon>Spermatophyta</taxon>
        <taxon>Magnoliopsida</taxon>
        <taxon>eudicotyledons</taxon>
        <taxon>Gunneridae</taxon>
        <taxon>Pentapetalae</taxon>
        <taxon>asterids</taxon>
        <taxon>Ericales</taxon>
        <taxon>Theaceae</taxon>
        <taxon>Camellia</taxon>
    </lineage>
</organism>
<evidence type="ECO:0000313" key="2">
    <source>
        <dbReference type="Proteomes" id="UP001060215"/>
    </source>
</evidence>
<protein>
    <submittedName>
        <fullName evidence="1">Uncharacterized protein</fullName>
    </submittedName>
</protein>
<name>A0ACC0GUC8_9ERIC</name>
<sequence>MDKNGKDCTNVKTKPLVSIDSEKVEFNGERDKDNEAESLLPPRKGGLRKKGGGLSKKSGKPRRKVQWNDKIGNKLAEVLEFQPSDVSDSDDEDLDSCICTIM</sequence>
<comment type="caution">
    <text evidence="1">The sequence shown here is derived from an EMBL/GenBank/DDBJ whole genome shotgun (WGS) entry which is preliminary data.</text>
</comment>
<dbReference type="Proteomes" id="UP001060215">
    <property type="component" value="Chromosome 9"/>
</dbReference>